<evidence type="ECO:0000313" key="2">
    <source>
        <dbReference type="Proteomes" id="UP001304243"/>
    </source>
</evidence>
<protein>
    <submittedName>
        <fullName evidence="1">Uncharacterized protein</fullName>
    </submittedName>
</protein>
<gene>
    <name evidence="1" type="ORF">ATC70_008269</name>
</gene>
<dbReference type="EMBL" id="JASEJX010000011">
    <property type="protein sequence ID" value="KAK4520138.1"/>
    <property type="molecule type" value="Genomic_DNA"/>
</dbReference>
<comment type="caution">
    <text evidence="1">The sequence shown here is derived from an EMBL/GenBank/DDBJ whole genome shotgun (WGS) entry which is preliminary data.</text>
</comment>
<keyword evidence="2" id="KW-1185">Reference proteome</keyword>
<evidence type="ECO:0000313" key="1">
    <source>
        <dbReference type="EMBL" id="KAK4520138.1"/>
    </source>
</evidence>
<accession>A0AAN7DNY5</accession>
<proteinExistence type="predicted"/>
<dbReference type="Proteomes" id="UP001304243">
    <property type="component" value="Unassembled WGS sequence"/>
</dbReference>
<reference evidence="1 2" key="1">
    <citation type="submission" date="2022-11" db="EMBL/GenBank/DDBJ databases">
        <title>Mucor velutinosus strain NIH1002 WGS.</title>
        <authorList>
            <person name="Subramanian P."/>
            <person name="Mullikin J.C."/>
            <person name="Segre J.A."/>
            <person name="Zelazny A.M."/>
        </authorList>
    </citation>
    <scope>NUCLEOTIDE SEQUENCE [LARGE SCALE GENOMIC DNA]</scope>
    <source>
        <strain evidence="1 2">NIH1002</strain>
    </source>
</reference>
<organism evidence="1 2">
    <name type="scientific">Mucor velutinosus</name>
    <dbReference type="NCBI Taxonomy" id="708070"/>
    <lineage>
        <taxon>Eukaryota</taxon>
        <taxon>Fungi</taxon>
        <taxon>Fungi incertae sedis</taxon>
        <taxon>Mucoromycota</taxon>
        <taxon>Mucoromycotina</taxon>
        <taxon>Mucoromycetes</taxon>
        <taxon>Mucorales</taxon>
        <taxon>Mucorineae</taxon>
        <taxon>Mucoraceae</taxon>
        <taxon>Mucor</taxon>
    </lineage>
</organism>
<dbReference type="GeneID" id="89951955"/>
<sequence length="168" mass="18633">MVDPILYLPMSVFDRSRILRWRMGWLPARPVPCRCGAPHASRNHLLECLGVASKLLFTDDPLGADYLPNPLDFWLNRLPRMQPSASKLVSSRSFWSVRWPVMLQIFLDIDMICHPDAEFTGKALDLSGSAFLDWLTPVSSTTSVSGTPSISSSDSAGITVAIPHLLSH</sequence>
<dbReference type="RefSeq" id="XP_064686804.1">
    <property type="nucleotide sequence ID" value="XM_064827520.1"/>
</dbReference>
<name>A0AAN7DNY5_9FUNG</name>
<dbReference type="AlphaFoldDB" id="A0AAN7DNY5"/>